<name>A0A268S493_SHOCL</name>
<gene>
    <name evidence="1" type="ORF">CHH61_03890</name>
</gene>
<proteinExistence type="predicted"/>
<sequence length="140" mass="15832">MANYESRMRTSYFNVKDEDAFLNEINELELDADIEKTDHGFILLGSDFTYGSQEQLDENGDYIGEKEVSVFTIIQNHLKEGEIVLVNSIGYEKMKYLHGTSFIITPKVVLSVCAEEAVKEKAVELGLLTKDQADNLECIL</sequence>
<dbReference type="Proteomes" id="UP000216133">
    <property type="component" value="Unassembled WGS sequence"/>
</dbReference>
<reference evidence="1 2" key="1">
    <citation type="submission" date="2017-07" db="EMBL/GenBank/DDBJ databases">
        <title>Isolation and whole genome analysis of endospore-forming bacteria from heroin.</title>
        <authorList>
            <person name="Kalinowski J."/>
            <person name="Ahrens B."/>
            <person name="Al-Dilaimi A."/>
            <person name="Winkler A."/>
            <person name="Wibberg D."/>
            <person name="Schleenbecker U."/>
            <person name="Ruckert C."/>
            <person name="Wolfel R."/>
            <person name="Grass G."/>
        </authorList>
    </citation>
    <scope>NUCLEOTIDE SEQUENCE [LARGE SCALE GENOMIC DNA]</scope>
    <source>
        <strain evidence="1 2">7523-2</strain>
    </source>
</reference>
<dbReference type="AlphaFoldDB" id="A0A268S493"/>
<evidence type="ECO:0000313" key="1">
    <source>
        <dbReference type="EMBL" id="PAF27335.1"/>
    </source>
</evidence>
<dbReference type="RefSeq" id="WP_062751012.1">
    <property type="nucleotide sequence ID" value="NZ_NPBS01000017.1"/>
</dbReference>
<organism evidence="1 2">
    <name type="scientific">Shouchella clausii</name>
    <name type="common">Alkalihalobacillus clausii</name>
    <dbReference type="NCBI Taxonomy" id="79880"/>
    <lineage>
        <taxon>Bacteria</taxon>
        <taxon>Bacillati</taxon>
        <taxon>Bacillota</taxon>
        <taxon>Bacilli</taxon>
        <taxon>Bacillales</taxon>
        <taxon>Bacillaceae</taxon>
        <taxon>Shouchella</taxon>
    </lineage>
</organism>
<protein>
    <submittedName>
        <fullName evidence="1">Uncharacterized protein</fullName>
    </submittedName>
</protein>
<comment type="caution">
    <text evidence="1">The sequence shown here is derived from an EMBL/GenBank/DDBJ whole genome shotgun (WGS) entry which is preliminary data.</text>
</comment>
<accession>A0A268S493</accession>
<evidence type="ECO:0000313" key="2">
    <source>
        <dbReference type="Proteomes" id="UP000216133"/>
    </source>
</evidence>
<dbReference type="EMBL" id="NPBS01000017">
    <property type="protein sequence ID" value="PAF27335.1"/>
    <property type="molecule type" value="Genomic_DNA"/>
</dbReference>